<dbReference type="InterPro" id="IPR005119">
    <property type="entry name" value="LysR_subst-bd"/>
</dbReference>
<sequence>MQIHDVQAFMAVVQNKSISKAAESLFISQTALTHRLKNLETDLGVILIDRGHGMKAMLLTPSGQDFLRIAKRWSALWEETVNFKAQGEQLILSIGAVHTLNEYIFPPLFLQLMQHSPKIKLDIYSEHSSTLLTSVEQRQIDIAFTWKDIVHPNLISVPWRTMPMVLLKCGDSKTTGKSVIENSSLDLGKEILINWCPKYKVWHDRYWPTELYSSYMKILGAPVMINIMKNTDLWSIVPLWLAKYAITLGGLTYHYLSDPPEDITCYTTIHKYPRPSTEKSLKIFMEYLNKFEI</sequence>
<evidence type="ECO:0000256" key="4">
    <source>
        <dbReference type="ARBA" id="ARBA00023163"/>
    </source>
</evidence>
<dbReference type="Pfam" id="PF03466">
    <property type="entry name" value="LysR_substrate"/>
    <property type="match status" value="1"/>
</dbReference>
<dbReference type="Gene3D" id="3.40.190.290">
    <property type="match status" value="1"/>
</dbReference>
<keyword evidence="2" id="KW-0805">Transcription regulation</keyword>
<keyword evidence="4" id="KW-0804">Transcription</keyword>
<dbReference type="SUPFAM" id="SSF46785">
    <property type="entry name" value="Winged helix' DNA-binding domain"/>
    <property type="match status" value="1"/>
</dbReference>
<dbReference type="SUPFAM" id="SSF53850">
    <property type="entry name" value="Periplasmic binding protein-like II"/>
    <property type="match status" value="1"/>
</dbReference>
<comment type="similarity">
    <text evidence="1">Belongs to the LysR transcriptional regulatory family.</text>
</comment>
<evidence type="ECO:0000256" key="3">
    <source>
        <dbReference type="ARBA" id="ARBA00023125"/>
    </source>
</evidence>
<dbReference type="InterPro" id="IPR036388">
    <property type="entry name" value="WH-like_DNA-bd_sf"/>
</dbReference>
<dbReference type="PROSITE" id="PS50931">
    <property type="entry name" value="HTH_LYSR"/>
    <property type="match status" value="1"/>
</dbReference>
<dbReference type="GO" id="GO:0003700">
    <property type="term" value="F:DNA-binding transcription factor activity"/>
    <property type="evidence" value="ECO:0007669"/>
    <property type="project" value="InterPro"/>
</dbReference>
<dbReference type="InterPro" id="IPR000847">
    <property type="entry name" value="LysR_HTH_N"/>
</dbReference>
<comment type="caution">
    <text evidence="6">The sequence shown here is derived from an EMBL/GenBank/DDBJ whole genome shotgun (WGS) entry which is preliminary data.</text>
</comment>
<feature type="domain" description="HTH lysR-type" evidence="5">
    <location>
        <begin position="1"/>
        <end position="57"/>
    </location>
</feature>
<dbReference type="Pfam" id="PF00126">
    <property type="entry name" value="HTH_1"/>
    <property type="match status" value="1"/>
</dbReference>
<dbReference type="EMBL" id="VSSQ01001271">
    <property type="protein sequence ID" value="MPM06851.1"/>
    <property type="molecule type" value="Genomic_DNA"/>
</dbReference>
<reference evidence="6" key="1">
    <citation type="submission" date="2019-08" db="EMBL/GenBank/DDBJ databases">
        <authorList>
            <person name="Kucharzyk K."/>
            <person name="Murdoch R.W."/>
            <person name="Higgins S."/>
            <person name="Loffler F."/>
        </authorList>
    </citation>
    <scope>NUCLEOTIDE SEQUENCE</scope>
</reference>
<dbReference type="GO" id="GO:0000976">
    <property type="term" value="F:transcription cis-regulatory region binding"/>
    <property type="evidence" value="ECO:0007669"/>
    <property type="project" value="TreeGrafter"/>
</dbReference>
<accession>A0A644WTI8</accession>
<dbReference type="PRINTS" id="PR00039">
    <property type="entry name" value="HTHLYSR"/>
</dbReference>
<evidence type="ECO:0000256" key="2">
    <source>
        <dbReference type="ARBA" id="ARBA00023015"/>
    </source>
</evidence>
<dbReference type="AlphaFoldDB" id="A0A644WTI8"/>
<proteinExistence type="inferred from homology"/>
<keyword evidence="3" id="KW-0238">DNA-binding</keyword>
<organism evidence="6">
    <name type="scientific">bioreactor metagenome</name>
    <dbReference type="NCBI Taxonomy" id="1076179"/>
    <lineage>
        <taxon>unclassified sequences</taxon>
        <taxon>metagenomes</taxon>
        <taxon>ecological metagenomes</taxon>
    </lineage>
</organism>
<dbReference type="Gene3D" id="1.10.10.10">
    <property type="entry name" value="Winged helix-like DNA-binding domain superfamily/Winged helix DNA-binding domain"/>
    <property type="match status" value="1"/>
</dbReference>
<dbReference type="PANTHER" id="PTHR30126:SF40">
    <property type="entry name" value="HTH-TYPE TRANSCRIPTIONAL REGULATOR GLTR"/>
    <property type="match status" value="1"/>
</dbReference>
<protein>
    <submittedName>
        <fullName evidence="6">HTH-type transcriptional regulator HdfR</fullName>
    </submittedName>
</protein>
<evidence type="ECO:0000259" key="5">
    <source>
        <dbReference type="PROSITE" id="PS50931"/>
    </source>
</evidence>
<evidence type="ECO:0000313" key="6">
    <source>
        <dbReference type="EMBL" id="MPM06851.1"/>
    </source>
</evidence>
<gene>
    <name evidence="6" type="primary">hdfR_21</name>
    <name evidence="6" type="ORF">SDC9_53154</name>
</gene>
<evidence type="ECO:0000256" key="1">
    <source>
        <dbReference type="ARBA" id="ARBA00009437"/>
    </source>
</evidence>
<dbReference type="PANTHER" id="PTHR30126">
    <property type="entry name" value="HTH-TYPE TRANSCRIPTIONAL REGULATOR"/>
    <property type="match status" value="1"/>
</dbReference>
<dbReference type="InterPro" id="IPR036390">
    <property type="entry name" value="WH_DNA-bd_sf"/>
</dbReference>
<dbReference type="CDD" id="cd05466">
    <property type="entry name" value="PBP2_LTTR_substrate"/>
    <property type="match status" value="1"/>
</dbReference>
<name>A0A644WTI8_9ZZZZ</name>